<comment type="caution">
    <text evidence="2">The sequence shown here is derived from an EMBL/GenBank/DDBJ whole genome shotgun (WGS) entry which is preliminary data.</text>
</comment>
<sequence length="190" mass="20895">MATVKLNKQVSEKVRELNALGTFLTDVRLGAVARKLSELPMAKALEVLQSVVDAAEGGDESAQQDPTMAVIEATKKAQKEDQEQEVEIEAEPVPEPEDPPQQESQDGKWNQESGGWNDKKWGEKTEEGEDWNKEDWKDDGDVPDLTESVRNRVLKLNASGKLCSEIDLDKIGSGLAKLSEPIALQLLKAS</sequence>
<feature type="compositionally biased region" description="Basic and acidic residues" evidence="1">
    <location>
        <begin position="117"/>
        <end position="140"/>
    </location>
</feature>
<keyword evidence="4" id="KW-1185">Reference proteome</keyword>
<evidence type="ECO:0000313" key="4">
    <source>
        <dbReference type="Proteomes" id="UP001642484"/>
    </source>
</evidence>
<evidence type="ECO:0000256" key="1">
    <source>
        <dbReference type="SAM" id="MobiDB-lite"/>
    </source>
</evidence>
<evidence type="ECO:0000313" key="2">
    <source>
        <dbReference type="EMBL" id="CAK9040638.1"/>
    </source>
</evidence>
<dbReference type="EMBL" id="CAXAMN010013370">
    <property type="protein sequence ID" value="CAK9040657.1"/>
    <property type="molecule type" value="Genomic_DNA"/>
</dbReference>
<organism evidence="2 4">
    <name type="scientific">Durusdinium trenchii</name>
    <dbReference type="NCBI Taxonomy" id="1381693"/>
    <lineage>
        <taxon>Eukaryota</taxon>
        <taxon>Sar</taxon>
        <taxon>Alveolata</taxon>
        <taxon>Dinophyceae</taxon>
        <taxon>Suessiales</taxon>
        <taxon>Symbiodiniaceae</taxon>
        <taxon>Durusdinium</taxon>
    </lineage>
</organism>
<evidence type="ECO:0000313" key="3">
    <source>
        <dbReference type="EMBL" id="CAK9040657.1"/>
    </source>
</evidence>
<feature type="region of interest" description="Disordered" evidence="1">
    <location>
        <begin position="74"/>
        <end position="144"/>
    </location>
</feature>
<accession>A0ABP0LPN3</accession>
<protein>
    <submittedName>
        <fullName evidence="2">Uncharacterized protein</fullName>
    </submittedName>
</protein>
<name>A0ABP0LPN3_9DINO</name>
<feature type="compositionally biased region" description="Acidic residues" evidence="1">
    <location>
        <begin position="82"/>
        <end position="100"/>
    </location>
</feature>
<dbReference type="Proteomes" id="UP001642484">
    <property type="component" value="Unassembled WGS sequence"/>
</dbReference>
<reference evidence="2 4" key="1">
    <citation type="submission" date="2024-02" db="EMBL/GenBank/DDBJ databases">
        <authorList>
            <person name="Chen Y."/>
            <person name="Shah S."/>
            <person name="Dougan E. K."/>
            <person name="Thang M."/>
            <person name="Chan C."/>
        </authorList>
    </citation>
    <scope>NUCLEOTIDE SEQUENCE [LARGE SCALE GENOMIC DNA]</scope>
</reference>
<proteinExistence type="predicted"/>
<gene>
    <name evidence="2" type="ORF">CCMP2556_LOCUS21873</name>
    <name evidence="3" type="ORF">CCMP2556_LOCUS21880</name>
</gene>
<dbReference type="EMBL" id="CAXAMN010013359">
    <property type="protein sequence ID" value="CAK9040638.1"/>
    <property type="molecule type" value="Genomic_DNA"/>
</dbReference>